<dbReference type="InterPro" id="IPR008457">
    <property type="entry name" value="Cu-R_CopD_dom"/>
</dbReference>
<evidence type="ECO:0000313" key="8">
    <source>
        <dbReference type="EMBL" id="CAB4596510.1"/>
    </source>
</evidence>
<dbReference type="InterPro" id="IPR032694">
    <property type="entry name" value="CopC/D"/>
</dbReference>
<feature type="transmembrane region" description="Helical" evidence="6">
    <location>
        <begin position="419"/>
        <end position="437"/>
    </location>
</feature>
<dbReference type="AlphaFoldDB" id="A0A6J6I3F6"/>
<feature type="transmembrane region" description="Helical" evidence="6">
    <location>
        <begin position="246"/>
        <end position="262"/>
    </location>
</feature>
<gene>
    <name evidence="8" type="ORF">UFOPK1808_00474</name>
    <name evidence="9" type="ORF">UFOPK1889_00684</name>
</gene>
<dbReference type="EMBL" id="CAEZUL010000036">
    <property type="protein sequence ID" value="CAB4596510.1"/>
    <property type="molecule type" value="Genomic_DNA"/>
</dbReference>
<organism evidence="9">
    <name type="scientific">freshwater metagenome</name>
    <dbReference type="NCBI Taxonomy" id="449393"/>
    <lineage>
        <taxon>unclassified sequences</taxon>
        <taxon>metagenomes</taxon>
        <taxon>ecological metagenomes</taxon>
    </lineage>
</organism>
<sequence>MRRLFTFFIALIGAMALSAAPASAAGDNTISSSSPTAGEVVTVAPTQLQLRFTLPVGGADAVAKMGLSLACESKLTNLGPPVLAADGLTISSPLTQILSNGNCVVNWSLPDGSVGTYSFQSNAQVTTTVATTVAPGEPTPSTLPDGTVVTENAPRLGGPIGLMRWIAFFMVSALFGGLIFIKRAWPEGVEYGITEKYFRQVSILALASLFVLMALMSARQSGGTLASSISPTSWGPLFETNDGRAIFVRFLVVAGLTYYAWITERIFEAANIVPTTILLSLTMISFGFDRMSGRAVALGILFAIAHMTLIAIWVGSIAIIWRVILHGPGDIDLVHALRVWARIATPLTIGIVFTGVFQVWRVDGLSLINSGHGRVVLIKILSFAALIVVSSSIRQFIIRGMERAKSLNEKVVYRLKRPVSLELSLSIFVLALSSWMMSMRPPYVAAKQVGPEVNYAIVQDMTGKDNFHVRLSLTPGDVGANKILIELFGPSRIQNFTVALTPSDPTFSGYTIKVPITRPGAALVSKDVGLKLMAPGTWTAVIKGVTTTGDLEPLSTTFVIADGTTVITVPKQGLKAAESTTTSAPVAPSTTTTLPAATTTLPAVTTTVPPTSGATTTVPAG</sequence>
<dbReference type="EMBL" id="CAEZUZ010000098">
    <property type="protein sequence ID" value="CAB4617964.1"/>
    <property type="molecule type" value="Genomic_DNA"/>
</dbReference>
<accession>A0A6J6I3F6</accession>
<evidence type="ECO:0000256" key="1">
    <source>
        <dbReference type="ARBA" id="ARBA00004651"/>
    </source>
</evidence>
<keyword evidence="3 6" id="KW-0812">Transmembrane</keyword>
<feature type="transmembrane region" description="Helical" evidence="6">
    <location>
        <begin position="337"/>
        <end position="360"/>
    </location>
</feature>
<comment type="subcellular location">
    <subcellularLocation>
        <location evidence="1">Cell membrane</location>
        <topology evidence="1">Multi-pass membrane protein</topology>
    </subcellularLocation>
</comment>
<feature type="transmembrane region" description="Helical" evidence="6">
    <location>
        <begin position="269"/>
        <end position="288"/>
    </location>
</feature>
<feature type="transmembrane region" description="Helical" evidence="6">
    <location>
        <begin position="162"/>
        <end position="181"/>
    </location>
</feature>
<dbReference type="PANTHER" id="PTHR34820:SF4">
    <property type="entry name" value="INNER MEMBRANE PROTEIN YEBZ"/>
    <property type="match status" value="1"/>
</dbReference>
<keyword evidence="5 6" id="KW-0472">Membrane</keyword>
<keyword evidence="4 6" id="KW-1133">Transmembrane helix</keyword>
<reference evidence="9" key="1">
    <citation type="submission" date="2020-05" db="EMBL/GenBank/DDBJ databases">
        <authorList>
            <person name="Chiriac C."/>
            <person name="Salcher M."/>
            <person name="Ghai R."/>
            <person name="Kavagutti S V."/>
        </authorList>
    </citation>
    <scope>NUCLEOTIDE SEQUENCE</scope>
</reference>
<name>A0A6J6I3F6_9ZZZZ</name>
<evidence type="ECO:0000256" key="3">
    <source>
        <dbReference type="ARBA" id="ARBA00022692"/>
    </source>
</evidence>
<evidence type="ECO:0000256" key="5">
    <source>
        <dbReference type="ARBA" id="ARBA00023136"/>
    </source>
</evidence>
<proteinExistence type="predicted"/>
<evidence type="ECO:0000256" key="4">
    <source>
        <dbReference type="ARBA" id="ARBA00022989"/>
    </source>
</evidence>
<feature type="transmembrane region" description="Helical" evidence="6">
    <location>
        <begin position="201"/>
        <end position="218"/>
    </location>
</feature>
<protein>
    <submittedName>
        <fullName evidence="9">Unannotated protein</fullName>
    </submittedName>
</protein>
<dbReference type="GO" id="GO:0006825">
    <property type="term" value="P:copper ion transport"/>
    <property type="evidence" value="ECO:0007669"/>
    <property type="project" value="InterPro"/>
</dbReference>
<feature type="transmembrane region" description="Helical" evidence="6">
    <location>
        <begin position="300"/>
        <end position="325"/>
    </location>
</feature>
<feature type="domain" description="Copper resistance protein D" evidence="7">
    <location>
        <begin position="335"/>
        <end position="435"/>
    </location>
</feature>
<evidence type="ECO:0000256" key="2">
    <source>
        <dbReference type="ARBA" id="ARBA00022475"/>
    </source>
</evidence>
<evidence type="ECO:0000259" key="7">
    <source>
        <dbReference type="Pfam" id="PF05425"/>
    </source>
</evidence>
<evidence type="ECO:0000256" key="6">
    <source>
        <dbReference type="SAM" id="Phobius"/>
    </source>
</evidence>
<evidence type="ECO:0000313" key="9">
    <source>
        <dbReference type="EMBL" id="CAB4617964.1"/>
    </source>
</evidence>
<dbReference type="Pfam" id="PF05425">
    <property type="entry name" value="CopD"/>
    <property type="match status" value="1"/>
</dbReference>
<keyword evidence="2" id="KW-1003">Cell membrane</keyword>
<dbReference type="PANTHER" id="PTHR34820">
    <property type="entry name" value="INNER MEMBRANE PROTEIN YEBZ"/>
    <property type="match status" value="1"/>
</dbReference>
<feature type="transmembrane region" description="Helical" evidence="6">
    <location>
        <begin position="380"/>
        <end position="398"/>
    </location>
</feature>
<dbReference type="GO" id="GO:0005886">
    <property type="term" value="C:plasma membrane"/>
    <property type="evidence" value="ECO:0007669"/>
    <property type="project" value="UniProtKB-SubCell"/>
</dbReference>